<comment type="caution">
    <text evidence="1">The sequence shown here is derived from an EMBL/GenBank/DDBJ whole genome shotgun (WGS) entry which is preliminary data.</text>
</comment>
<name>A0A812Z951_9DINO</name>
<evidence type="ECO:0000313" key="2">
    <source>
        <dbReference type="Proteomes" id="UP000601435"/>
    </source>
</evidence>
<dbReference type="Proteomes" id="UP000601435">
    <property type="component" value="Unassembled WGS sequence"/>
</dbReference>
<feature type="non-terminal residue" evidence="1">
    <location>
        <position position="1"/>
    </location>
</feature>
<dbReference type="EMBL" id="CAJNJA010046555">
    <property type="protein sequence ID" value="CAE7818103.1"/>
    <property type="molecule type" value="Genomic_DNA"/>
</dbReference>
<protein>
    <submittedName>
        <fullName evidence="1">Uncharacterized protein</fullName>
    </submittedName>
</protein>
<reference evidence="1" key="1">
    <citation type="submission" date="2021-02" db="EMBL/GenBank/DDBJ databases">
        <authorList>
            <person name="Dougan E. K."/>
            <person name="Rhodes N."/>
            <person name="Thang M."/>
            <person name="Chan C."/>
        </authorList>
    </citation>
    <scope>NUCLEOTIDE SEQUENCE</scope>
</reference>
<dbReference type="AlphaFoldDB" id="A0A812Z951"/>
<evidence type="ECO:0000313" key="1">
    <source>
        <dbReference type="EMBL" id="CAE7818103.1"/>
    </source>
</evidence>
<proteinExistence type="predicted"/>
<dbReference type="OrthoDB" id="414234at2759"/>
<accession>A0A812Z951</accession>
<keyword evidence="2" id="KW-1185">Reference proteome</keyword>
<sequence>MALSRSPAVRRLRTRGTAGIADIFLSPLTTEEASSSSVDMEEHTADSLQRVSDDIEDYSQLDVRLASLLCAVLPQQAAQPFGFEEHLGFEKIAAAVVAYQNFYQEDTASPKDLWEQTSFLHAQ</sequence>
<gene>
    <name evidence="1" type="ORF">SNEC2469_LOCUS24300</name>
</gene>
<organism evidence="1 2">
    <name type="scientific">Symbiodinium necroappetens</name>
    <dbReference type="NCBI Taxonomy" id="1628268"/>
    <lineage>
        <taxon>Eukaryota</taxon>
        <taxon>Sar</taxon>
        <taxon>Alveolata</taxon>
        <taxon>Dinophyceae</taxon>
        <taxon>Suessiales</taxon>
        <taxon>Symbiodiniaceae</taxon>
        <taxon>Symbiodinium</taxon>
    </lineage>
</organism>